<feature type="region of interest" description="Disordered" evidence="2">
    <location>
        <begin position="1207"/>
        <end position="1254"/>
    </location>
</feature>
<dbReference type="Pfam" id="PF00406">
    <property type="entry name" value="ADK"/>
    <property type="match status" value="1"/>
</dbReference>
<feature type="compositionally biased region" description="Pro residues" evidence="2">
    <location>
        <begin position="853"/>
        <end position="863"/>
    </location>
</feature>
<feature type="compositionally biased region" description="Basic residues" evidence="2">
    <location>
        <begin position="824"/>
        <end position="841"/>
    </location>
</feature>
<feature type="compositionally biased region" description="Basic and acidic residues" evidence="2">
    <location>
        <begin position="1067"/>
        <end position="1080"/>
    </location>
</feature>
<feature type="compositionally biased region" description="Basic and acidic residues" evidence="2">
    <location>
        <begin position="1150"/>
        <end position="1169"/>
    </location>
</feature>
<proteinExistence type="predicted"/>
<feature type="region of interest" description="Disordered" evidence="2">
    <location>
        <begin position="656"/>
        <end position="688"/>
    </location>
</feature>
<keyword evidence="1" id="KW-0175">Coiled coil</keyword>
<feature type="compositionally biased region" description="Basic residues" evidence="2">
    <location>
        <begin position="1081"/>
        <end position="1093"/>
    </location>
</feature>
<evidence type="ECO:0000313" key="5">
    <source>
        <dbReference type="Proteomes" id="UP001164746"/>
    </source>
</evidence>
<feature type="compositionally biased region" description="Basic and acidic residues" evidence="2">
    <location>
        <begin position="787"/>
        <end position="807"/>
    </location>
</feature>
<feature type="compositionally biased region" description="Basic and acidic residues" evidence="2">
    <location>
        <begin position="1049"/>
        <end position="1059"/>
    </location>
</feature>
<feature type="region of interest" description="Disordered" evidence="2">
    <location>
        <begin position="1049"/>
        <end position="1182"/>
    </location>
</feature>
<feature type="compositionally biased region" description="Basic and acidic residues" evidence="2">
    <location>
        <begin position="550"/>
        <end position="575"/>
    </location>
</feature>
<feature type="domain" description="Calponin-homology (CH)" evidence="3">
    <location>
        <begin position="1"/>
        <end position="105"/>
    </location>
</feature>
<gene>
    <name evidence="4" type="ORF">MAR_038063</name>
</gene>
<dbReference type="Pfam" id="PF22946">
    <property type="entry name" value="SPEF2_D5"/>
    <property type="match status" value="1"/>
</dbReference>
<feature type="region of interest" description="Disordered" evidence="2">
    <location>
        <begin position="744"/>
        <end position="867"/>
    </location>
</feature>
<dbReference type="InterPro" id="IPR010441">
    <property type="entry name" value="CH_2"/>
</dbReference>
<feature type="compositionally biased region" description="Low complexity" evidence="2">
    <location>
        <begin position="656"/>
        <end position="667"/>
    </location>
</feature>
<evidence type="ECO:0000313" key="4">
    <source>
        <dbReference type="EMBL" id="WAR24394.1"/>
    </source>
</evidence>
<sequence>MTDILCRWLNDELKVSQRADPTTFERDFASGFLIGEVLEKYQLQNDFDKFSQSKTSDSKLNNFTRIEPTLHLLAIPFDTNVARAIMTETHGVATRLMYQLYIALTNKKKSNLTGVAMETMRPAAPAKLNAVESGIYKDRLKHMTPRQSDLELQDVVNRFHEKQIEMEKVAFRERFLEQERIREQQQKERKLLIDRARAMKLKQSEMDTVRAISDFEERMKLSMPPTKDDDDEGIEMEYLLAREDEKSDLENADLIKPRTNDEYIGKIRKRLQEDSSARAEREKRRRKVIVDQIKAHEAQEEAHREEMLVNRLMRQSQQERRIAVQLLQARHEKEVIRKNRILREQMYEERRRKDFEEAMNREAEMARLAKQEYEEQTQMDKELHDKIAAERAEAKYRRHYEMCQGVVDQIVDFSGKVAEYRELTNNLVPAKLMRDWRAQFEAGIPLYEKKAITEDTGPTPEQVIEEERLNLLDEGDFIEYKNMVGEWQPPEGSETIHLPRDNPIEIGEEKSSAETQNLDPSSKLTNIQIKIRAPTGEGLNTPVPLPEVQAPKEDQNEAGEGRESQQDVTKEEPKSSRKTPVRSKQPKELPTPRAKLGAKAQRFLKKGQAVDDQVLVDILVESIRRVPEGTGWVIDGFPMNYAQAKMLEKALSGYDAAAKSGKGPSASKQKKSVLAPDPRPPPTPVDPASGIDVVIMITGFLDSWPKLEKWFTKFGTLQKVDASLPSQSVQLEVEKILEDTLNRLQGKDQESSQQPVEQTETVEEKKEEILSILPLTVSSGKKGSRSSSKESRSKSPKDKDKKRDKSGSPKRGASPKKSDSGSGKKSRGASPKSKKGSGKKGKTPEPEPEPVPEEPTGPPPPQPGSEEWEFVDQELEKELAKILADHWEAVEKMYIQDGKFVFRKIRDERENIYRYFFQIRKDYLAYLRRPDHKQEFEYNDVPDDMREDEETKMELHQRVDDLRERLWNICDERKEQAESERETVINDGWLDDRLGVLSNFYITLMQTEVDRFQDTVRMMKDYYRGMEGEIPDELNVNYIRLPLIELPVERPESPEKAGSEGRQTPTPDDRPGTGKSDRPRSKSPRSPKGGRSKSPREKSPKGSKSRSRTPSAKKRDKSKEKEKPAEITTLPTPPGKRIPLIPRRPTSADIEAKSKEVAKTKDKKKKDDGYESPVPPTDPDEKLIFDAFQMGVTNISTIKEAAAAALATKAKPKGKGKKSRSPSPKKGGKGKEEGAPTPVPSEPVSEDEQQRRDVRDRMKQEYFFSIAEEEKACKTRMELVKVTAMAVMHDLKNKADEAFKDMNDWLGARYLKEMESIDHMSEIVRNAIESKMKIKQELMLKQQEFLMNEDLAVLKTPSPPPPEKEIETPTSDCFTVAQLMNLFAQFATTAPTGVMSNKSFLETFENMIQDIANGCSSDNEYVDWRRFLIALAQPIPTPTQSNLLETLGRFKEMDQKSTGFVTREQYDRMDLWFSPSDSNGYNRLSMLKASLFDIFANHGRIPPVVDYIGMLLYFSAAGSSQEGFMRALSVSAGTHMPRLLKSPPKPQDILSPEIPEDLEDVSPMPPPEDIPSEAIDAVVPLDALYRVLHHGETPKGDSHRYSVTADPEDATSRERLASVYQELGNDNLESVPFKVLVEHPLIQDVINACKTFKSLDLKTILSSSDNMDATSTKTGE</sequence>
<organism evidence="4 5">
    <name type="scientific">Mya arenaria</name>
    <name type="common">Soft-shell clam</name>
    <dbReference type="NCBI Taxonomy" id="6604"/>
    <lineage>
        <taxon>Eukaryota</taxon>
        <taxon>Metazoa</taxon>
        <taxon>Spiralia</taxon>
        <taxon>Lophotrochozoa</taxon>
        <taxon>Mollusca</taxon>
        <taxon>Bivalvia</taxon>
        <taxon>Autobranchia</taxon>
        <taxon>Heteroconchia</taxon>
        <taxon>Euheterodonta</taxon>
        <taxon>Imparidentia</taxon>
        <taxon>Neoheterodontei</taxon>
        <taxon>Myida</taxon>
        <taxon>Myoidea</taxon>
        <taxon>Myidae</taxon>
        <taxon>Mya</taxon>
    </lineage>
</organism>
<dbReference type="InterPro" id="IPR054517">
    <property type="entry name" value="SPEF2_D5"/>
</dbReference>
<dbReference type="InterPro" id="IPR056199">
    <property type="entry name" value="SPEF2_C"/>
</dbReference>
<name>A0ABY7FU52_MYAAR</name>
<protein>
    <submittedName>
        <fullName evidence="4">SPEF2-like protein</fullName>
    </submittedName>
</protein>
<feature type="compositionally biased region" description="Basic residues" evidence="2">
    <location>
        <begin position="1210"/>
        <end position="1220"/>
    </location>
</feature>
<feature type="coiled-coil region" evidence="1">
    <location>
        <begin position="279"/>
        <end position="315"/>
    </location>
</feature>
<dbReference type="InterPro" id="IPR036872">
    <property type="entry name" value="CH_dom_sf"/>
</dbReference>
<dbReference type="Pfam" id="PF24082">
    <property type="entry name" value="SPEF2_C"/>
    <property type="match status" value="1"/>
</dbReference>
<feature type="region of interest" description="Disordered" evidence="2">
    <location>
        <begin position="532"/>
        <end position="596"/>
    </location>
</feature>
<dbReference type="PROSITE" id="PS50021">
    <property type="entry name" value="CH"/>
    <property type="match status" value="1"/>
</dbReference>
<dbReference type="PANTHER" id="PTHR14919">
    <property type="entry name" value="KPL2-RELATED"/>
    <property type="match status" value="1"/>
</dbReference>
<dbReference type="InterPro" id="IPR027417">
    <property type="entry name" value="P-loop_NTPase"/>
</dbReference>
<dbReference type="PANTHER" id="PTHR14919:SF0">
    <property type="entry name" value="SPERM FLAGELLAR PROTEIN 2"/>
    <property type="match status" value="1"/>
</dbReference>
<evidence type="ECO:0000256" key="1">
    <source>
        <dbReference type="SAM" id="Coils"/>
    </source>
</evidence>
<dbReference type="EMBL" id="CP111024">
    <property type="protein sequence ID" value="WAR24394.1"/>
    <property type="molecule type" value="Genomic_DNA"/>
</dbReference>
<dbReference type="Proteomes" id="UP001164746">
    <property type="component" value="Chromosome 13"/>
</dbReference>
<keyword evidence="5" id="KW-1185">Reference proteome</keyword>
<accession>A0ABY7FU52</accession>
<evidence type="ECO:0000259" key="3">
    <source>
        <dbReference type="PROSITE" id="PS50021"/>
    </source>
</evidence>
<dbReference type="InterPro" id="IPR052634">
    <property type="entry name" value="Sperm_flagellar-bone_growth"/>
</dbReference>
<feature type="compositionally biased region" description="Basic residues" evidence="2">
    <location>
        <begin position="1101"/>
        <end position="1116"/>
    </location>
</feature>
<dbReference type="InterPro" id="IPR001715">
    <property type="entry name" value="CH_dom"/>
</dbReference>
<reference evidence="4" key="1">
    <citation type="submission" date="2022-11" db="EMBL/GenBank/DDBJ databases">
        <title>Centuries of genome instability and evolution in soft-shell clam transmissible cancer (bioRxiv).</title>
        <authorList>
            <person name="Hart S.F.M."/>
            <person name="Yonemitsu M.A."/>
            <person name="Giersch R.M."/>
            <person name="Beal B.F."/>
            <person name="Arriagada G."/>
            <person name="Davis B.W."/>
            <person name="Ostrander E.A."/>
            <person name="Goff S.P."/>
            <person name="Metzger M.J."/>
        </authorList>
    </citation>
    <scope>NUCLEOTIDE SEQUENCE</scope>
    <source>
        <strain evidence="4">MELC-2E11</strain>
        <tissue evidence="4">Siphon/mantle</tissue>
    </source>
</reference>
<dbReference type="Gene3D" id="3.40.50.300">
    <property type="entry name" value="P-loop containing nucleotide triphosphate hydrolases"/>
    <property type="match status" value="1"/>
</dbReference>
<dbReference type="Pfam" id="PF06294">
    <property type="entry name" value="CH_2"/>
    <property type="match status" value="1"/>
</dbReference>
<evidence type="ECO:0000256" key="2">
    <source>
        <dbReference type="SAM" id="MobiDB-lite"/>
    </source>
</evidence>
<dbReference type="Gene3D" id="1.10.418.10">
    <property type="entry name" value="Calponin-like domain"/>
    <property type="match status" value="1"/>
</dbReference>